<dbReference type="Proteomes" id="UP000444174">
    <property type="component" value="Unassembled WGS sequence"/>
</dbReference>
<evidence type="ECO:0008006" key="3">
    <source>
        <dbReference type="Google" id="ProtNLM"/>
    </source>
</evidence>
<dbReference type="InterPro" id="IPR027417">
    <property type="entry name" value="P-loop_NTPase"/>
</dbReference>
<evidence type="ECO:0000313" key="2">
    <source>
        <dbReference type="Proteomes" id="UP000444174"/>
    </source>
</evidence>
<proteinExistence type="predicted"/>
<dbReference type="EMBL" id="WIBF01000009">
    <property type="protein sequence ID" value="MQQ09609.1"/>
    <property type="molecule type" value="Genomic_DNA"/>
</dbReference>
<dbReference type="AlphaFoldDB" id="A0A843YKB3"/>
<name>A0A843YKB3_9RHOB</name>
<evidence type="ECO:0000313" key="1">
    <source>
        <dbReference type="EMBL" id="MQQ09609.1"/>
    </source>
</evidence>
<gene>
    <name evidence="1" type="ORF">GFB49_14165</name>
</gene>
<comment type="caution">
    <text evidence="1">The sequence shown here is derived from an EMBL/GenBank/DDBJ whole genome shotgun (WGS) entry which is preliminary data.</text>
</comment>
<accession>A0A843YKB3</accession>
<organism evidence="1 2">
    <name type="scientific">Tritonibacter litoralis</name>
    <dbReference type="NCBI Taxonomy" id="2662264"/>
    <lineage>
        <taxon>Bacteria</taxon>
        <taxon>Pseudomonadati</taxon>
        <taxon>Pseudomonadota</taxon>
        <taxon>Alphaproteobacteria</taxon>
        <taxon>Rhodobacterales</taxon>
        <taxon>Paracoccaceae</taxon>
        <taxon>Tritonibacter</taxon>
    </lineage>
</organism>
<dbReference type="RefSeq" id="WP_153216585.1">
    <property type="nucleotide sequence ID" value="NZ_WIBF01000009.1"/>
</dbReference>
<sequence length="366" mass="40186">MKIIFYIGHHKVGSTALQAFLAENWRVLIKNGILYPSIEGHGFAANLRQALQKDPIVKEPIRVREPHSALAYRMIADVSGRPIPRQFSDVPPTDQMIRAIRSQVTALQPETVVLCSEAFSNFGQVDANLVTVLRDIFPDAEMQVYCALRRPDQYITSWHGQRLKVGEKNVAPLHETGAAQYYGTIHFDYAMVVNAWVDHMPEAQLTLRNYADILAAGGSIEDFVAQTGLALPQDGISPPGRANESLPLAAFSIMAQATQALQHSDTLALSRFLQTKGKALSPVANGDIEVFGADHRAKLVEDFAPIDARLAEIQGTSAFFADLDAALQPRSTPILEAGRALLDAIDPDSLPNPELKTFIETLKRDL</sequence>
<dbReference type="SUPFAM" id="SSF52540">
    <property type="entry name" value="P-loop containing nucleoside triphosphate hydrolases"/>
    <property type="match status" value="1"/>
</dbReference>
<keyword evidence="2" id="KW-1185">Reference proteome</keyword>
<reference evidence="1 2" key="1">
    <citation type="submission" date="2019-10" db="EMBL/GenBank/DDBJ databases">
        <title>Epibacterium sp. nov., isolated from seawater.</title>
        <authorList>
            <person name="Zhang X."/>
            <person name="Li N."/>
        </authorList>
    </citation>
    <scope>NUCLEOTIDE SEQUENCE [LARGE SCALE GENOMIC DNA]</scope>
    <source>
        <strain evidence="1 2">SM1979</strain>
    </source>
</reference>
<protein>
    <recommendedName>
        <fullName evidence="3">Sulfotransferase family protein</fullName>
    </recommendedName>
</protein>